<dbReference type="PANTHER" id="PTHR10572:SF24">
    <property type="entry name" value="3-HYDROXY-3-METHYLGLUTARYL-COENZYME A REDUCTASE"/>
    <property type="match status" value="1"/>
</dbReference>
<dbReference type="SUPFAM" id="SSF55035">
    <property type="entry name" value="NAD-binding domain of HMG-CoA reductase"/>
    <property type="match status" value="1"/>
</dbReference>
<reference evidence="4" key="1">
    <citation type="journal article" date="2019" name="Int. J. Syst. Evol. Microbiol.">
        <title>The Global Catalogue of Microorganisms (GCM) 10K type strain sequencing project: providing services to taxonomists for standard genome sequencing and annotation.</title>
        <authorList>
            <consortium name="The Broad Institute Genomics Platform"/>
            <consortium name="The Broad Institute Genome Sequencing Center for Infectious Disease"/>
            <person name="Wu L."/>
            <person name="Ma J."/>
        </authorList>
    </citation>
    <scope>NUCLEOTIDE SEQUENCE [LARGE SCALE GENOMIC DNA]</scope>
    <source>
        <strain evidence="4">CCM 8911</strain>
    </source>
</reference>
<comment type="caution">
    <text evidence="3">The sequence shown here is derived from an EMBL/GenBank/DDBJ whole genome shotgun (WGS) entry which is preliminary data.</text>
</comment>
<dbReference type="Pfam" id="PF00368">
    <property type="entry name" value="HMG-CoA_red"/>
    <property type="match status" value="1"/>
</dbReference>
<dbReference type="RefSeq" id="WP_125586595.1">
    <property type="nucleotide sequence ID" value="NZ_JBHTMO010000033.1"/>
</dbReference>
<keyword evidence="2" id="KW-0560">Oxidoreductase</keyword>
<protein>
    <submittedName>
        <fullName evidence="3">Hydroxymethylglutaryl-CoA reductase, degradative</fullName>
    </submittedName>
</protein>
<dbReference type="InterPro" id="IPR009023">
    <property type="entry name" value="HMG_CoA_Rdtase_NAD(P)-bd_sf"/>
</dbReference>
<dbReference type="Gene3D" id="1.10.8.660">
    <property type="match status" value="1"/>
</dbReference>
<dbReference type="EMBL" id="JBHTMO010000033">
    <property type="protein sequence ID" value="MFD1393833.1"/>
    <property type="molecule type" value="Genomic_DNA"/>
</dbReference>
<dbReference type="InterPro" id="IPR023074">
    <property type="entry name" value="HMG_CoA_Rdtase_cat_sf"/>
</dbReference>
<dbReference type="PROSITE" id="PS51318">
    <property type="entry name" value="TAT"/>
    <property type="match status" value="1"/>
</dbReference>
<gene>
    <name evidence="3" type="ORF">ACFQ3L_09680</name>
</gene>
<dbReference type="InterPro" id="IPR009029">
    <property type="entry name" value="HMG_CoA_Rdtase_sub-bd_dom_sf"/>
</dbReference>
<evidence type="ECO:0000256" key="2">
    <source>
        <dbReference type="ARBA" id="ARBA00023002"/>
    </source>
</evidence>
<organism evidence="3 4">
    <name type="scientific">Lacticaseibacillus jixianensis</name>
    <dbReference type="NCBI Taxonomy" id="2486012"/>
    <lineage>
        <taxon>Bacteria</taxon>
        <taxon>Bacillati</taxon>
        <taxon>Bacillota</taxon>
        <taxon>Bacilli</taxon>
        <taxon>Lactobacillales</taxon>
        <taxon>Lactobacillaceae</taxon>
        <taxon>Lacticaseibacillus</taxon>
    </lineage>
</organism>
<evidence type="ECO:0000313" key="4">
    <source>
        <dbReference type="Proteomes" id="UP001597249"/>
    </source>
</evidence>
<evidence type="ECO:0000256" key="1">
    <source>
        <dbReference type="ARBA" id="ARBA00007661"/>
    </source>
</evidence>
<dbReference type="InterPro" id="IPR002202">
    <property type="entry name" value="HMG_CoA_Rdtase"/>
</dbReference>
<dbReference type="Proteomes" id="UP001597249">
    <property type="component" value="Unassembled WGS sequence"/>
</dbReference>
<name>A0ABW4BCT2_9LACO</name>
<keyword evidence="4" id="KW-1185">Reference proteome</keyword>
<dbReference type="PANTHER" id="PTHR10572">
    <property type="entry name" value="3-HYDROXY-3-METHYLGLUTARYL-COENZYME A REDUCTASE"/>
    <property type="match status" value="1"/>
</dbReference>
<proteinExistence type="inferred from homology"/>
<sequence>MTKFYELTPAARRDLLIAAGLAEADAAVLAAPGLSPDVAASLTENVIGQYALPLGVVRALTVNGQSRTIAMVTEEPSVIAAANNGARIVNQSGGVTATAAPHRVQAEVVFDDVPDHQQAVAVLTAHRAGLFRVAEAAHPSAVKRGGGLKDITFSQRGRFMVMVLTIAPSQAMGANLADTIAEAVAAAAAGMLDQPALVAILTNHSDALVQATVSLTPATLRTSQVDGLTIARRIAALSDLAQVDPLRAATHNKGIMNGIEAAVLATGNDTRAVAAAVAAYSLGRPLSSWVLTAGRMVGQLTLPLPVGVLGGAISALPKAQAALRLGDFQTVSDLQCGLAALGLVQNLAALRALAGPGIQAGHMALQAKALAIAAGASGAEIQQVAAGLSAQTRTLAAAKQLLANLRGTTE</sequence>
<comment type="similarity">
    <text evidence="1">Belongs to the HMG-CoA reductase family.</text>
</comment>
<evidence type="ECO:0000313" key="3">
    <source>
        <dbReference type="EMBL" id="MFD1393833.1"/>
    </source>
</evidence>
<dbReference type="InterPro" id="IPR006311">
    <property type="entry name" value="TAT_signal"/>
</dbReference>
<accession>A0ABW4BCT2</accession>
<dbReference type="Gene3D" id="3.90.770.10">
    <property type="entry name" value="3-hydroxy-3-methylglutaryl-coenzyme A Reductase, Chain A, domain 2"/>
    <property type="match status" value="2"/>
</dbReference>
<dbReference type="PROSITE" id="PS50065">
    <property type="entry name" value="HMG_COA_REDUCTASE_4"/>
    <property type="match status" value="1"/>
</dbReference>
<dbReference type="PRINTS" id="PR00071">
    <property type="entry name" value="HMGCOARDTASE"/>
</dbReference>
<dbReference type="SUPFAM" id="SSF56542">
    <property type="entry name" value="Substrate-binding domain of HMG-CoA reductase"/>
    <property type="match status" value="1"/>
</dbReference>